<keyword evidence="1" id="KW-0614">Plasmid</keyword>
<dbReference type="EMBL" id="FP236830">
    <property type="protein sequence ID" value="CAX53531.1"/>
    <property type="molecule type" value="Genomic_DNA"/>
</dbReference>
<proteinExistence type="predicted"/>
<accession>D8MJT3</accession>
<dbReference type="AlphaFoldDB" id="D8MJT3"/>
<dbReference type="HOGENOM" id="CLU_2972455_0_0_6"/>
<protein>
    <submittedName>
        <fullName evidence="1">Uncharacterized protein</fullName>
    </submittedName>
</protein>
<evidence type="ECO:0000313" key="1">
    <source>
        <dbReference type="EMBL" id="CAX53531.1"/>
    </source>
</evidence>
<geneLocation type="plasmid" evidence="1 2">
    <name>pEB170</name>
</geneLocation>
<keyword evidence="2" id="KW-1185">Reference proteome</keyword>
<dbReference type="Proteomes" id="UP000008793">
    <property type="component" value="Plasmid pEB170"/>
</dbReference>
<reference evidence="1 2" key="1">
    <citation type="journal article" date="2010" name="BMC Genomics">
        <title>Genome comparison of the epiphytic bacteria Erwinia billingiae and E. tasmaniensis with the pear pathogen E. pyrifoliae.</title>
        <authorList>
            <person name="Kube M."/>
            <person name="Migdoll A.M."/>
            <person name="Gehring I."/>
            <person name="Heitmann K."/>
            <person name="Mayer Y."/>
            <person name="Kuhl H."/>
            <person name="Knaust F."/>
            <person name="Geider K."/>
            <person name="Reinhardt R."/>
        </authorList>
    </citation>
    <scope>NUCLEOTIDE SEQUENCE [LARGE SCALE GENOMIC DNA]</scope>
    <source>
        <strain evidence="1 2">Eb661</strain>
        <plasmid evidence="1">pEB170</plasmid>
    </source>
</reference>
<dbReference type="KEGG" id="ebi:EbC_pEb17200780"/>
<evidence type="ECO:0000313" key="2">
    <source>
        <dbReference type="Proteomes" id="UP000008793"/>
    </source>
</evidence>
<gene>
    <name evidence="1" type="ordered locus">EbC_pEb17200780</name>
</gene>
<name>D8MJT3_ERWBE</name>
<sequence>MERNISTCLDMRISFFFLKCGIHQFLPKDFPFPGMTEQLFAVMLMTIRHRVSARIFSA</sequence>
<organism evidence="2">
    <name type="scientific">Erwinia billingiae (strain Eb661)</name>
    <dbReference type="NCBI Taxonomy" id="634500"/>
    <lineage>
        <taxon>Bacteria</taxon>
        <taxon>Pseudomonadati</taxon>
        <taxon>Pseudomonadota</taxon>
        <taxon>Gammaproteobacteria</taxon>
        <taxon>Enterobacterales</taxon>
        <taxon>Erwiniaceae</taxon>
        <taxon>Erwinia</taxon>
    </lineage>
</organism>